<organism evidence="1 2">
    <name type="scientific">Streptomyces pseudovenezuelae</name>
    <dbReference type="NCBI Taxonomy" id="67350"/>
    <lineage>
        <taxon>Bacteria</taxon>
        <taxon>Bacillati</taxon>
        <taxon>Actinomycetota</taxon>
        <taxon>Actinomycetes</taxon>
        <taxon>Kitasatosporales</taxon>
        <taxon>Streptomycetaceae</taxon>
        <taxon>Streptomyces</taxon>
        <taxon>Streptomyces aurantiacus group</taxon>
    </lineage>
</organism>
<evidence type="ECO:0000313" key="1">
    <source>
        <dbReference type="EMBL" id="KUM84441.1"/>
    </source>
</evidence>
<evidence type="ECO:0000313" key="2">
    <source>
        <dbReference type="Proteomes" id="UP000053039"/>
    </source>
</evidence>
<dbReference type="AlphaFoldDB" id="A0A124H9B4"/>
<reference evidence="1 2" key="1">
    <citation type="submission" date="2015-10" db="EMBL/GenBank/DDBJ databases">
        <title>Draft genome sequence of Streptomyces pseudovenezuelae DSM 40212, type strain for the species Streptomyces pseudovenezuelae.</title>
        <authorList>
            <person name="Ruckert C."/>
            <person name="Winkler A."/>
            <person name="Kalinowski J."/>
            <person name="Kampfer P."/>
            <person name="Glaeser S."/>
        </authorList>
    </citation>
    <scope>NUCLEOTIDE SEQUENCE [LARGE SCALE GENOMIC DNA]</scope>
    <source>
        <strain evidence="1 2">DSM 40212</strain>
    </source>
</reference>
<name>A0A124H9B4_9ACTN</name>
<comment type="caution">
    <text evidence="1">The sequence shown here is derived from an EMBL/GenBank/DDBJ whole genome shotgun (WGS) entry which is preliminary data.</text>
</comment>
<dbReference type="Proteomes" id="UP000053039">
    <property type="component" value="Unassembled WGS sequence"/>
</dbReference>
<sequence>MMVWRCFLVASRSMSRISSISGANGSSFDGRAEAVVVRGCGQAEVRALLTVLQVTLYFA</sequence>
<protein>
    <submittedName>
        <fullName evidence="1">Uncharacterized protein</fullName>
    </submittedName>
</protein>
<dbReference type="EMBL" id="LMWM01000031">
    <property type="protein sequence ID" value="KUM84441.1"/>
    <property type="molecule type" value="Genomic_DNA"/>
</dbReference>
<gene>
    <name evidence="1" type="ORF">AQI94_31720</name>
</gene>
<proteinExistence type="predicted"/>
<accession>A0A124H9B4</accession>